<dbReference type="SUPFAM" id="SSF109905">
    <property type="entry name" value="Surp module (SWAP domain)"/>
    <property type="match status" value="1"/>
</dbReference>
<dbReference type="Gene3D" id="1.25.40.90">
    <property type="match status" value="1"/>
</dbReference>
<evidence type="ECO:0000313" key="7">
    <source>
        <dbReference type="Ensembl" id="ENSSDUP00000008568.1"/>
    </source>
</evidence>
<dbReference type="InterPro" id="IPR051485">
    <property type="entry name" value="SR-CTD_assoc_factor"/>
</dbReference>
<dbReference type="InterPro" id="IPR006569">
    <property type="entry name" value="CID_dom"/>
</dbReference>
<dbReference type="Gene3D" id="3.30.70.330">
    <property type="match status" value="1"/>
</dbReference>
<accession>A0A3B4TRC9</accession>
<feature type="domain" description="SURP motif" evidence="5">
    <location>
        <begin position="358"/>
        <end position="401"/>
    </location>
</feature>
<feature type="region of interest" description="Disordered" evidence="3">
    <location>
        <begin position="436"/>
        <end position="461"/>
    </location>
</feature>
<feature type="compositionally biased region" description="Basic and acidic residues" evidence="3">
    <location>
        <begin position="171"/>
        <end position="180"/>
    </location>
</feature>
<dbReference type="CDD" id="cd21370">
    <property type="entry name" value="cwf21_SR140"/>
    <property type="match status" value="1"/>
</dbReference>
<dbReference type="PROSITE" id="PS50128">
    <property type="entry name" value="SURP"/>
    <property type="match status" value="1"/>
</dbReference>
<dbReference type="InterPro" id="IPR012677">
    <property type="entry name" value="Nucleotide-bd_a/b_plait_sf"/>
</dbReference>
<keyword evidence="1 2" id="KW-0694">RNA-binding</keyword>
<keyword evidence="8" id="KW-1185">Reference proteome</keyword>
<dbReference type="SMART" id="SM00582">
    <property type="entry name" value="RPR"/>
    <property type="match status" value="1"/>
</dbReference>
<dbReference type="InterPro" id="IPR000061">
    <property type="entry name" value="Surp"/>
</dbReference>
<feature type="domain" description="CID" evidence="6">
    <location>
        <begin position="462"/>
        <end position="607"/>
    </location>
</feature>
<dbReference type="Ensembl" id="ENSSDUT00000008726.1">
    <property type="protein sequence ID" value="ENSSDUP00000008568.1"/>
    <property type="gene ID" value="ENSSDUG00000006136.1"/>
</dbReference>
<dbReference type="SMART" id="SM00360">
    <property type="entry name" value="RRM"/>
    <property type="match status" value="1"/>
</dbReference>
<protein>
    <submittedName>
        <fullName evidence="7">U2 snRNP-associated SURP domain containing</fullName>
    </submittedName>
</protein>
<dbReference type="InterPro" id="IPR008942">
    <property type="entry name" value="ENTH_VHS"/>
</dbReference>
<dbReference type="FunFam" id="3.30.70.330:FF:000177">
    <property type="entry name" value="U2 snRNP-associated SURP motif-containing protein-like isoform X2"/>
    <property type="match status" value="1"/>
</dbReference>
<reference evidence="7" key="1">
    <citation type="submission" date="2025-08" db="UniProtKB">
        <authorList>
            <consortium name="Ensembl"/>
        </authorList>
    </citation>
    <scope>IDENTIFICATION</scope>
</reference>
<dbReference type="SUPFAM" id="SSF48464">
    <property type="entry name" value="ENTH/VHS domain"/>
    <property type="match status" value="1"/>
</dbReference>
<dbReference type="Pfam" id="PF08312">
    <property type="entry name" value="cwf21"/>
    <property type="match status" value="1"/>
</dbReference>
<dbReference type="Pfam" id="PF04818">
    <property type="entry name" value="CID"/>
    <property type="match status" value="1"/>
</dbReference>
<dbReference type="GO" id="GO:0005634">
    <property type="term" value="C:nucleus"/>
    <property type="evidence" value="ECO:0007669"/>
    <property type="project" value="TreeGrafter"/>
</dbReference>
<dbReference type="SMART" id="SM00648">
    <property type="entry name" value="SWAP"/>
    <property type="match status" value="1"/>
</dbReference>
<feature type="region of interest" description="Disordered" evidence="3">
    <location>
        <begin position="843"/>
        <end position="919"/>
    </location>
</feature>
<dbReference type="CDD" id="cd12223">
    <property type="entry name" value="RRM_SR140"/>
    <property type="match status" value="1"/>
</dbReference>
<evidence type="ECO:0000256" key="2">
    <source>
        <dbReference type="PROSITE-ProRule" id="PRU00176"/>
    </source>
</evidence>
<feature type="compositionally biased region" description="Basic and acidic residues" evidence="3">
    <location>
        <begin position="127"/>
        <end position="140"/>
    </location>
</feature>
<dbReference type="GeneTree" id="ENSGT00390000010687"/>
<dbReference type="PANTHER" id="PTHR23140:SF10">
    <property type="entry name" value="U2 SNRNP-ASSOCIATED SURP DOMAIN-CONTAINING"/>
    <property type="match status" value="1"/>
</dbReference>
<dbReference type="Pfam" id="PF00076">
    <property type="entry name" value="RRM_1"/>
    <property type="match status" value="1"/>
</dbReference>
<sequence length="919" mass="104483">MADRTPGGSQKASAKALLESKLKSFSIGKMAVAKRTLSKKEQDEIKKKEDERAAAEIYEEFLAAFEGGGEGKVKAFVRGGVANATKEEAAADDKRGKLYKPKSRFETQTKSFLPLETPPQFLALDKRHPLKKGNEKEKKKMLQQFKIQEERDERHKMKGRVSRFEPLSGMDGRRSSDGSSRRNRPSSVLDDCAPGSHDVGDPSTTNLYLGNINPQMNEEMLCQEFGRYGPLASVKIMWPRTDEERARERNCGFVAFMNRRDAERALKNLNGKMIMNFEMKLGWGKGVPIPPHPIYIPPSMMEHTLPPPPSGLPFNAQPRERLKNPNAPLLPPPKNKEEFEKVTQHVSLGFSHGNLLSLIHRMIEFVVREGPMFEAMIMNREINNPMYRFLFENQSPAHVYYRWKLYSILQGEAPGKWRTEDFRMFKNGSLWRPPPLNPYLHGPYDDGDEEEEEEESSKKGCLKEEERDKLEEMLRGMTPRRGDIAEAMLFCLSHAEAAEEIVECITESLSILKTPLPKKIARLYLVSDVLYNSSAKVANASYYRKYFETKLCQIFSDLNATYKTIQGHLQCENFKQRVMSCFRAWEDWAVYPDPFLIKLQNIFLGLVNLSAEKEPAGLVVEPEPAEDIDGAPIGEYVDGTPLEDVDGVPIDAGPIDGAPIDGAPLDDLDGVPIKPMEEDIDGIPLDQSKEATFKVAPSKWEAVDESELEAQAVTTSKWEIFEQPEETKNDDDDRSPRSEDNQSYSNPIRDDSDIKAKMSEMNEEKRTKLREIEVKVMKFQDELESGKRPKKPGQSIQEQVEHYRDRLLQKRGEAGWNVASGSSVTKGVVLVYRNELHKTWDLFNFPSDRYLSPPVDRKRRHSGSPSPTRSSSRRGRSSSPRSERSERSERSDRSYSKDTSSRSSHKDSPRSSNKKSSKR</sequence>
<evidence type="ECO:0000259" key="5">
    <source>
        <dbReference type="PROSITE" id="PS50128"/>
    </source>
</evidence>
<dbReference type="InterPro" id="IPR013170">
    <property type="entry name" value="mRNA_splic_Cwf21_dom"/>
</dbReference>
<dbReference type="GO" id="GO:0003723">
    <property type="term" value="F:RNA binding"/>
    <property type="evidence" value="ECO:0007669"/>
    <property type="project" value="UniProtKB-UniRule"/>
</dbReference>
<dbReference type="Gene3D" id="6.10.140.420">
    <property type="match status" value="1"/>
</dbReference>
<feature type="region of interest" description="Disordered" evidence="3">
    <location>
        <begin position="779"/>
        <end position="801"/>
    </location>
</feature>
<dbReference type="InterPro" id="IPR035009">
    <property type="entry name" value="SR140_RRM"/>
</dbReference>
<evidence type="ECO:0000259" key="4">
    <source>
        <dbReference type="PROSITE" id="PS50102"/>
    </source>
</evidence>
<name>A0A3B4TRC9_SERDU</name>
<feature type="compositionally biased region" description="Basic and acidic residues" evidence="3">
    <location>
        <begin position="748"/>
        <end position="766"/>
    </location>
</feature>
<dbReference type="Pfam" id="PF01805">
    <property type="entry name" value="Surp"/>
    <property type="match status" value="1"/>
</dbReference>
<feature type="compositionally biased region" description="Acidic residues" evidence="3">
    <location>
        <begin position="445"/>
        <end position="455"/>
    </location>
</feature>
<reference evidence="7" key="2">
    <citation type="submission" date="2025-09" db="UniProtKB">
        <authorList>
            <consortium name="Ensembl"/>
        </authorList>
    </citation>
    <scope>IDENTIFICATION</scope>
</reference>
<proteinExistence type="predicted"/>
<dbReference type="InterPro" id="IPR000504">
    <property type="entry name" value="RRM_dom"/>
</dbReference>
<evidence type="ECO:0000259" key="6">
    <source>
        <dbReference type="PROSITE" id="PS51391"/>
    </source>
</evidence>
<evidence type="ECO:0000256" key="1">
    <source>
        <dbReference type="ARBA" id="ARBA00022884"/>
    </source>
</evidence>
<feature type="domain" description="RRM" evidence="4">
    <location>
        <begin position="205"/>
        <end position="286"/>
    </location>
</feature>
<organism evidence="7 8">
    <name type="scientific">Seriola dumerili</name>
    <name type="common">Greater amberjack</name>
    <name type="synonym">Caranx dumerili</name>
    <dbReference type="NCBI Taxonomy" id="41447"/>
    <lineage>
        <taxon>Eukaryota</taxon>
        <taxon>Metazoa</taxon>
        <taxon>Chordata</taxon>
        <taxon>Craniata</taxon>
        <taxon>Vertebrata</taxon>
        <taxon>Euteleostomi</taxon>
        <taxon>Actinopterygii</taxon>
        <taxon>Neopterygii</taxon>
        <taxon>Teleostei</taxon>
        <taxon>Neoteleostei</taxon>
        <taxon>Acanthomorphata</taxon>
        <taxon>Carangaria</taxon>
        <taxon>Carangiformes</taxon>
        <taxon>Carangidae</taxon>
        <taxon>Seriola</taxon>
    </lineage>
</organism>
<feature type="region of interest" description="Disordered" evidence="3">
    <location>
        <begin position="127"/>
        <end position="204"/>
    </location>
</feature>
<dbReference type="FunFam" id="1.25.40.90:FF:000013">
    <property type="entry name" value="U2 snRNP-associated SURP motif-containing protein isoform X1"/>
    <property type="match status" value="1"/>
</dbReference>
<dbReference type="SUPFAM" id="SSF54928">
    <property type="entry name" value="RNA-binding domain, RBD"/>
    <property type="match status" value="1"/>
</dbReference>
<dbReference type="AlphaFoldDB" id="A0A3B4TRC9"/>
<evidence type="ECO:0000313" key="8">
    <source>
        <dbReference type="Proteomes" id="UP000261420"/>
    </source>
</evidence>
<dbReference type="InterPro" id="IPR035979">
    <property type="entry name" value="RBD_domain_sf"/>
</dbReference>
<feature type="region of interest" description="Disordered" evidence="3">
    <location>
        <begin position="705"/>
        <end position="766"/>
    </location>
</feature>
<dbReference type="PANTHER" id="PTHR23140">
    <property type="entry name" value="RNA PROCESSING PROTEIN LD23810P"/>
    <property type="match status" value="1"/>
</dbReference>
<dbReference type="GO" id="GO:0006396">
    <property type="term" value="P:RNA processing"/>
    <property type="evidence" value="ECO:0007669"/>
    <property type="project" value="InterPro"/>
</dbReference>
<dbReference type="InterPro" id="IPR035967">
    <property type="entry name" value="SWAP/Surp_sf"/>
</dbReference>
<dbReference type="Proteomes" id="UP000261420">
    <property type="component" value="Unplaced"/>
</dbReference>
<feature type="compositionally biased region" description="Basic and acidic residues" evidence="3">
    <location>
        <begin position="881"/>
        <end position="909"/>
    </location>
</feature>
<dbReference type="PROSITE" id="PS50102">
    <property type="entry name" value="RRM"/>
    <property type="match status" value="1"/>
</dbReference>
<dbReference type="SMART" id="SM01115">
    <property type="entry name" value="cwf21"/>
    <property type="match status" value="1"/>
</dbReference>
<evidence type="ECO:0000256" key="3">
    <source>
        <dbReference type="SAM" id="MobiDB-lite"/>
    </source>
</evidence>
<feature type="compositionally biased region" description="Acidic residues" evidence="3">
    <location>
        <begin position="722"/>
        <end position="733"/>
    </location>
</feature>
<dbReference type="InterPro" id="IPR047488">
    <property type="entry name" value="SR140_cwf21"/>
</dbReference>
<dbReference type="PROSITE" id="PS51391">
    <property type="entry name" value="CID"/>
    <property type="match status" value="1"/>
</dbReference>
<dbReference type="Gene3D" id="1.10.10.790">
    <property type="entry name" value="Surp module"/>
    <property type="match status" value="1"/>
</dbReference>